<dbReference type="GO" id="GO:0042834">
    <property type="term" value="F:peptidoglycan binding"/>
    <property type="evidence" value="ECO:0007669"/>
    <property type="project" value="InterPro"/>
</dbReference>
<gene>
    <name evidence="8" type="ORF">MAGMO_0242</name>
</gene>
<dbReference type="PROSITE" id="PS51724">
    <property type="entry name" value="SPOR"/>
    <property type="match status" value="1"/>
</dbReference>
<dbReference type="InterPro" id="IPR051906">
    <property type="entry name" value="TolC-like"/>
</dbReference>
<evidence type="ECO:0000256" key="6">
    <source>
        <dbReference type="SAM" id="MobiDB-lite"/>
    </source>
</evidence>
<feature type="compositionally biased region" description="Pro residues" evidence="6">
    <location>
        <begin position="591"/>
        <end position="615"/>
    </location>
</feature>
<evidence type="ECO:0000256" key="1">
    <source>
        <dbReference type="ARBA" id="ARBA00004442"/>
    </source>
</evidence>
<dbReference type="PROSITE" id="PS51257">
    <property type="entry name" value="PROKAR_LIPOPROTEIN"/>
    <property type="match status" value="1"/>
</dbReference>
<dbReference type="GO" id="GO:0015288">
    <property type="term" value="F:porin activity"/>
    <property type="evidence" value="ECO:0007669"/>
    <property type="project" value="TreeGrafter"/>
</dbReference>
<dbReference type="Gene3D" id="1.20.1600.10">
    <property type="entry name" value="Outer membrane efflux proteins (OEP)"/>
    <property type="match status" value="1"/>
</dbReference>
<comment type="subcellular location">
    <subcellularLocation>
        <location evidence="1">Cell outer membrane</location>
    </subcellularLocation>
</comment>
<keyword evidence="5" id="KW-0998">Cell outer membrane</keyword>
<feature type="compositionally biased region" description="Polar residues" evidence="6">
    <location>
        <begin position="124"/>
        <end position="141"/>
    </location>
</feature>
<dbReference type="SUPFAM" id="SSF56954">
    <property type="entry name" value="Outer membrane efflux proteins (OEP)"/>
    <property type="match status" value="1"/>
</dbReference>
<proteinExistence type="predicted"/>
<evidence type="ECO:0000259" key="7">
    <source>
        <dbReference type="PROSITE" id="PS51724"/>
    </source>
</evidence>
<dbReference type="GO" id="GO:1990281">
    <property type="term" value="C:efflux pump complex"/>
    <property type="evidence" value="ECO:0007669"/>
    <property type="project" value="TreeGrafter"/>
</dbReference>
<dbReference type="AlphaFoldDB" id="A0A1S7LCB8"/>
<feature type="compositionally biased region" description="Polar residues" evidence="6">
    <location>
        <begin position="735"/>
        <end position="763"/>
    </location>
</feature>
<organism evidence="8">
    <name type="scientific">Magnetococcus massalia (strain MO-1)</name>
    <dbReference type="NCBI Taxonomy" id="451514"/>
    <lineage>
        <taxon>Bacteria</taxon>
        <taxon>Pseudomonadati</taxon>
        <taxon>Pseudomonadota</taxon>
        <taxon>Magnetococcia</taxon>
        <taxon>Magnetococcales</taxon>
        <taxon>Magnetococcaceae</taxon>
        <taxon>Magnetococcus</taxon>
    </lineage>
</organism>
<protein>
    <submittedName>
        <fullName evidence="8">Putative Outer membrane efflux protein</fullName>
    </submittedName>
</protein>
<keyword evidence="2" id="KW-1134">Transmembrane beta strand</keyword>
<feature type="region of interest" description="Disordered" evidence="6">
    <location>
        <begin position="735"/>
        <end position="777"/>
    </location>
</feature>
<dbReference type="PANTHER" id="PTHR30026:SF20">
    <property type="entry name" value="OUTER MEMBRANE PROTEIN TOLC"/>
    <property type="match status" value="1"/>
</dbReference>
<keyword evidence="4" id="KW-0472">Membrane</keyword>
<evidence type="ECO:0000256" key="5">
    <source>
        <dbReference type="ARBA" id="ARBA00023237"/>
    </source>
</evidence>
<evidence type="ECO:0000256" key="2">
    <source>
        <dbReference type="ARBA" id="ARBA00022452"/>
    </source>
</evidence>
<reference evidence="8" key="1">
    <citation type="submission" date="2015-04" db="EMBL/GenBank/DDBJ databases">
        <authorList>
            <person name="Syromyatnikov M.Y."/>
            <person name="Popov V.N."/>
        </authorList>
    </citation>
    <scope>NUCLEOTIDE SEQUENCE</scope>
    <source>
        <strain evidence="8">MO-1</strain>
    </source>
</reference>
<dbReference type="PANTHER" id="PTHR30026">
    <property type="entry name" value="OUTER MEMBRANE PROTEIN TOLC"/>
    <property type="match status" value="1"/>
</dbReference>
<dbReference type="GO" id="GO:0015562">
    <property type="term" value="F:efflux transmembrane transporter activity"/>
    <property type="evidence" value="ECO:0007669"/>
    <property type="project" value="InterPro"/>
</dbReference>
<evidence type="ECO:0000256" key="3">
    <source>
        <dbReference type="ARBA" id="ARBA00022692"/>
    </source>
</evidence>
<evidence type="ECO:0000256" key="4">
    <source>
        <dbReference type="ARBA" id="ARBA00023136"/>
    </source>
</evidence>
<feature type="region of interest" description="Disordered" evidence="6">
    <location>
        <begin position="591"/>
        <end position="636"/>
    </location>
</feature>
<sequence length="803" mass="90074">MRMKLRTFASIRRLLLALTALLSVTLLAGGCSINHTPLQEGEVADRMLSDLEMLHINQRESQPKGPITLYEAIARAIKFNLEKRLKLLEEDIAASEGDFAEYAILPRVESSFSGKARDKDAGSFSRNPDTGVTSTTPSTSDEKLSVQSNLRVVFNLLDYGISYARARQTKDKQGIAKERRRKVMQRIVEDVRKAYWEALAASLVEKQVNELYAEIKKALATSRDLEQQKIQKPIKALEYQRTLLEIERKVSNMRHMVWNAKSTLSSLMSLKPGTPYRLHLPKGGLSVVDPVIFLSGRDLLRMALFNRSELREADYNVRISAEEMRIAYLRKFPSVELAGGFNWNSNELMLNNIWGDLATQMSQNLVQLYTHKEAMKIATSKNELEQLKRLAMSLTIMTQVHIVQQRVRLSLETYDLSLRINDVQARIYTHTYNESLNKTKSELDLVVSKANHLSDYMRSLIHYAQYQNLVGKLYTSIGIDPIEDFQLEAPLPTLTKQVYNNLNHANNKLFNELAKTNGQLQHRSALRFGALQVGGPGMIGTNTWQQTPLPQTGLFQQVTSWLQKEPWNAVSSNMVQIPGMPQGSGSVLVTPPPANVPQAPGMPPQRPRQPVPQPVQPGVQPMVPSPAGGQPQRTRRPMSVYHNSPSQGGYSLYLGGYYSSVRGQNYITQMRHHGYEPVMLTSRDSKGNPWHGLYLWNFGSMQQAAAAKRKVDGSLGISTVITRLGAAPVATTQNRMQPRPVPTTQNLQSRWQSSQRSHTTAQAKKSGKAGNMTFYGPDGKVIPSSEIVSMQPSSATFWSKLFQ</sequence>
<dbReference type="EMBL" id="LO017727">
    <property type="protein sequence ID" value="CRH04455.1"/>
    <property type="molecule type" value="Genomic_DNA"/>
</dbReference>
<accession>A0A1S7LCB8</accession>
<dbReference type="InterPro" id="IPR007730">
    <property type="entry name" value="SPOR-like_dom"/>
</dbReference>
<dbReference type="GO" id="GO:0009279">
    <property type="term" value="C:cell outer membrane"/>
    <property type="evidence" value="ECO:0007669"/>
    <property type="project" value="UniProtKB-SubCell"/>
</dbReference>
<feature type="region of interest" description="Disordered" evidence="6">
    <location>
        <begin position="114"/>
        <end position="141"/>
    </location>
</feature>
<name>A0A1S7LCB8_MAGMO</name>
<feature type="domain" description="SPOR" evidence="7">
    <location>
        <begin position="644"/>
        <end position="724"/>
    </location>
</feature>
<keyword evidence="3" id="KW-0812">Transmembrane</keyword>
<evidence type="ECO:0000313" key="8">
    <source>
        <dbReference type="EMBL" id="CRH04455.1"/>
    </source>
</evidence>